<dbReference type="OMA" id="LVECQTV"/>
<feature type="transmembrane region" description="Helical" evidence="1">
    <location>
        <begin position="94"/>
        <end position="119"/>
    </location>
</feature>
<reference evidence="2" key="2">
    <citation type="submission" date="2021-03" db="UniProtKB">
        <authorList>
            <consortium name="EnsemblPlants"/>
        </authorList>
    </citation>
    <scope>IDENTIFICATION</scope>
</reference>
<keyword evidence="1" id="KW-1133">Transmembrane helix</keyword>
<accession>A0A803KTK0</accession>
<dbReference type="PANTHER" id="PTHR31414">
    <property type="entry name" value="TRANSMEMBRANE PROTEIN DDB_G0292058"/>
    <property type="match status" value="1"/>
</dbReference>
<dbReference type="GO" id="GO:0016020">
    <property type="term" value="C:membrane"/>
    <property type="evidence" value="ECO:0007669"/>
    <property type="project" value="TreeGrafter"/>
</dbReference>
<organism evidence="2 3">
    <name type="scientific">Chenopodium quinoa</name>
    <name type="common">Quinoa</name>
    <dbReference type="NCBI Taxonomy" id="63459"/>
    <lineage>
        <taxon>Eukaryota</taxon>
        <taxon>Viridiplantae</taxon>
        <taxon>Streptophyta</taxon>
        <taxon>Embryophyta</taxon>
        <taxon>Tracheophyta</taxon>
        <taxon>Spermatophyta</taxon>
        <taxon>Magnoliopsida</taxon>
        <taxon>eudicotyledons</taxon>
        <taxon>Gunneridae</taxon>
        <taxon>Pentapetalae</taxon>
        <taxon>Caryophyllales</taxon>
        <taxon>Chenopodiaceae</taxon>
        <taxon>Chenopodioideae</taxon>
        <taxon>Atripliceae</taxon>
        <taxon>Chenopodium</taxon>
    </lineage>
</organism>
<dbReference type="PANTHER" id="PTHR31414:SF18">
    <property type="entry name" value="TRANSMEMBRANE PROTEIN-RELATED"/>
    <property type="match status" value="1"/>
</dbReference>
<keyword evidence="1" id="KW-0472">Membrane</keyword>
<dbReference type="Gramene" id="AUR62002358-RA">
    <property type="protein sequence ID" value="AUR62002358-RA:cds"/>
    <property type="gene ID" value="AUR62002358"/>
</dbReference>
<feature type="transmembrane region" description="Helical" evidence="1">
    <location>
        <begin position="295"/>
        <end position="316"/>
    </location>
</feature>
<name>A0A803KTK0_CHEQI</name>
<protein>
    <submittedName>
        <fullName evidence="2">Uncharacterized protein</fullName>
    </submittedName>
</protein>
<dbReference type="Proteomes" id="UP000596660">
    <property type="component" value="Unplaced"/>
</dbReference>
<dbReference type="EnsemblPlants" id="AUR62002358-RA">
    <property type="protein sequence ID" value="AUR62002358-RA:cds"/>
    <property type="gene ID" value="AUR62002358"/>
</dbReference>
<feature type="transmembrane region" description="Helical" evidence="1">
    <location>
        <begin position="261"/>
        <end position="283"/>
    </location>
</feature>
<dbReference type="GeneID" id="110717728"/>
<feature type="transmembrane region" description="Helical" evidence="1">
    <location>
        <begin position="12"/>
        <end position="29"/>
    </location>
</feature>
<gene>
    <name evidence="2" type="primary">LOC110717728</name>
</gene>
<dbReference type="RefSeq" id="XP_021752180.1">
    <property type="nucleotide sequence ID" value="XM_021896488.1"/>
</dbReference>
<feature type="transmembrane region" description="Helical" evidence="1">
    <location>
        <begin position="493"/>
        <end position="512"/>
    </location>
</feature>
<sequence>MGTAQVQRLQTSWVVFAILALTISSKLGVSEAQLLPNSNEPGSTSVPTLDTFSHTTYKPKDIVRVDPLEQFSNYRGGYNITNIHYWSSTLFTGIYGYAIGLLWLISGIVYAIYLITASCCKSTSKNQQLKNRTPCHKPCYLFPLIFTTFFAILAIIASGMALEGNMRFHSEANTIMRVIIHTADQASNTIYNATGPMRKIGANLQQQAMDSIDGVDGADTTDMAAAASFLASTSDKLDYAATGIKRQAQKNRLLVEKGLTILYILTIVTISINLAAVIALTVFGILRFRRVLHMLVVFCWILATLCWLFFGAYFFLEKFSSDTCRALQDFQQNPDNSSLSSILPCDEFLSARTALSDVGIGVYEIVDQVNTNISLVRSSSFPSLQYVCNPFSGPPDFTYQPGNCAADTIKIGDIPQVLKMFTCSDTSGTSCQEGIITSSVYNVIEAYSTSIQNLLNAYPDMENLVDCQLVKHASSRILVKHCKPLKSYAQTTWVAMLVLSVVMVILVPIWAITGYHERKHHFADGSIQPNTTGANHVDPEAAKATIAHQIQ</sequence>
<proteinExistence type="predicted"/>
<evidence type="ECO:0000313" key="2">
    <source>
        <dbReference type="EnsemblPlants" id="AUR62002358-RA:cds"/>
    </source>
</evidence>
<evidence type="ECO:0000313" key="3">
    <source>
        <dbReference type="Proteomes" id="UP000596660"/>
    </source>
</evidence>
<reference evidence="2" key="1">
    <citation type="journal article" date="2017" name="Nature">
        <title>The genome of Chenopodium quinoa.</title>
        <authorList>
            <person name="Jarvis D.E."/>
            <person name="Ho Y.S."/>
            <person name="Lightfoot D.J."/>
            <person name="Schmoeckel S.M."/>
            <person name="Li B."/>
            <person name="Borm T.J.A."/>
            <person name="Ohyanagi H."/>
            <person name="Mineta K."/>
            <person name="Michell C.T."/>
            <person name="Saber N."/>
            <person name="Kharbatia N.M."/>
            <person name="Rupper R.R."/>
            <person name="Sharp A.R."/>
            <person name="Dally N."/>
            <person name="Boughton B.A."/>
            <person name="Woo Y.H."/>
            <person name="Gao G."/>
            <person name="Schijlen E.G.W.M."/>
            <person name="Guo X."/>
            <person name="Momin A.A."/>
            <person name="Negrao S."/>
            <person name="Al-Babili S."/>
            <person name="Gehring C."/>
            <person name="Roessner U."/>
            <person name="Jung C."/>
            <person name="Murphy K."/>
            <person name="Arold S.T."/>
            <person name="Gojobori T."/>
            <person name="van der Linden C.G."/>
            <person name="van Loo E.N."/>
            <person name="Jellen E.N."/>
            <person name="Maughan P.J."/>
            <person name="Tester M."/>
        </authorList>
    </citation>
    <scope>NUCLEOTIDE SEQUENCE [LARGE SCALE GENOMIC DNA]</scope>
    <source>
        <strain evidence="2">cv. PI 614886</strain>
    </source>
</reference>
<feature type="transmembrane region" description="Helical" evidence="1">
    <location>
        <begin position="140"/>
        <end position="162"/>
    </location>
</feature>
<dbReference type="OrthoDB" id="1922814at2759"/>
<keyword evidence="3" id="KW-1185">Reference proteome</keyword>
<keyword evidence="1" id="KW-0812">Transmembrane</keyword>
<dbReference type="KEGG" id="cqi:110717728"/>
<evidence type="ECO:0000256" key="1">
    <source>
        <dbReference type="SAM" id="Phobius"/>
    </source>
</evidence>
<dbReference type="AlphaFoldDB" id="A0A803KTK0"/>
<dbReference type="InterPro" id="IPR040283">
    <property type="entry name" value="DDB_G0292058-like"/>
</dbReference>